<proteinExistence type="predicted"/>
<protein>
    <submittedName>
        <fullName evidence="1">Uncharacterized protein</fullName>
    </submittedName>
</protein>
<dbReference type="AlphaFoldDB" id="A0A2M7AXP4"/>
<dbReference type="Proteomes" id="UP000228775">
    <property type="component" value="Unassembled WGS sequence"/>
</dbReference>
<reference evidence="2" key="1">
    <citation type="submission" date="2017-09" db="EMBL/GenBank/DDBJ databases">
        <title>Depth-based differentiation of microbial function through sediment-hosted aquifers and enrichment of novel symbionts in the deep terrestrial subsurface.</title>
        <authorList>
            <person name="Probst A.J."/>
            <person name="Ladd B."/>
            <person name="Jarett J.K."/>
            <person name="Geller-Mcgrath D.E."/>
            <person name="Sieber C.M.K."/>
            <person name="Emerson J.B."/>
            <person name="Anantharaman K."/>
            <person name="Thomas B.C."/>
            <person name="Malmstrom R."/>
            <person name="Stieglmeier M."/>
            <person name="Klingl A."/>
            <person name="Woyke T."/>
            <person name="Ryan C.M."/>
            <person name="Banfield J.F."/>
        </authorList>
    </citation>
    <scope>NUCLEOTIDE SEQUENCE [LARGE SCALE GENOMIC DNA]</scope>
</reference>
<organism evidence="1 2">
    <name type="scientific">Candidatus Portnoybacteria bacterium CG06_land_8_20_14_3_00_39_12</name>
    <dbReference type="NCBI Taxonomy" id="1974809"/>
    <lineage>
        <taxon>Bacteria</taxon>
        <taxon>Candidatus Portnoyibacteriota</taxon>
    </lineage>
</organism>
<evidence type="ECO:0000313" key="1">
    <source>
        <dbReference type="EMBL" id="PIU75411.1"/>
    </source>
</evidence>
<name>A0A2M7AXP4_9BACT</name>
<comment type="caution">
    <text evidence="1">The sequence shown here is derived from an EMBL/GenBank/DDBJ whole genome shotgun (WGS) entry which is preliminary data.</text>
</comment>
<dbReference type="EMBL" id="PEVY01000019">
    <property type="protein sequence ID" value="PIU75411.1"/>
    <property type="molecule type" value="Genomic_DNA"/>
</dbReference>
<sequence>MGFGDFIGEDVLKEKADDVAIKLDVKRNPERQNDKVAGINEALPFKKEAFDLVLGAYASFAYLEKII</sequence>
<evidence type="ECO:0000313" key="2">
    <source>
        <dbReference type="Proteomes" id="UP000228775"/>
    </source>
</evidence>
<accession>A0A2M7AXP4</accession>
<gene>
    <name evidence="1" type="ORF">COS76_00915</name>
</gene>